<evidence type="ECO:0000313" key="1">
    <source>
        <dbReference type="EMBL" id="CAB4611240.1"/>
    </source>
</evidence>
<dbReference type="Pfam" id="PF00480">
    <property type="entry name" value="ROK"/>
    <property type="match status" value="1"/>
</dbReference>
<gene>
    <name evidence="1" type="ORF">UFOPK1852_00692</name>
</gene>
<dbReference type="Gene3D" id="3.30.420.40">
    <property type="match status" value="2"/>
</dbReference>
<dbReference type="EMBL" id="CAEZUS010000095">
    <property type="protein sequence ID" value="CAB4611240.1"/>
    <property type="molecule type" value="Genomic_DNA"/>
</dbReference>
<dbReference type="InterPro" id="IPR043129">
    <property type="entry name" value="ATPase_NBD"/>
</dbReference>
<dbReference type="AlphaFoldDB" id="A0A6J6HE77"/>
<dbReference type="PANTHER" id="PTHR18964:SF169">
    <property type="entry name" value="N-ACETYLMANNOSAMINE KINASE"/>
    <property type="match status" value="1"/>
</dbReference>
<proteinExistence type="predicted"/>
<reference evidence="1" key="1">
    <citation type="submission" date="2020-05" db="EMBL/GenBank/DDBJ databases">
        <authorList>
            <person name="Chiriac C."/>
            <person name="Salcher M."/>
            <person name="Ghai R."/>
            <person name="Kavagutti S V."/>
        </authorList>
    </citation>
    <scope>NUCLEOTIDE SEQUENCE</scope>
</reference>
<dbReference type="SUPFAM" id="SSF53067">
    <property type="entry name" value="Actin-like ATPase domain"/>
    <property type="match status" value="1"/>
</dbReference>
<dbReference type="PANTHER" id="PTHR18964">
    <property type="entry name" value="ROK (REPRESSOR, ORF, KINASE) FAMILY"/>
    <property type="match status" value="1"/>
</dbReference>
<sequence length="302" mass="31188">MNNRLALGVDVGATKIAIALVDGNYQVRNRVEVASSATDGFELWGRVASATNDILRKSEATLIGVGIGSAGPIYPNAGTISPVNIPVWRDFPIVECFREVAHVDRVSLHGDAMALAHAEHKVGAGVGSKNMLGIVVSTGVGGGLILNNQLFEGDTGNTSYIGHSSINFQGIECACGRLGCVEAYASGPNMVAFAKQNGWVSSSNSFIDVAAAARTGDLAALNAIEVGSKALAVGMVNFVESLDISHIVIGGGVAQAGEIYWNPLMKHIRAEAKYAGFLSDLKVSPAKLSLDAGLIGAALGVL</sequence>
<organism evidence="1">
    <name type="scientific">freshwater metagenome</name>
    <dbReference type="NCBI Taxonomy" id="449393"/>
    <lineage>
        <taxon>unclassified sequences</taxon>
        <taxon>metagenomes</taxon>
        <taxon>ecological metagenomes</taxon>
    </lineage>
</organism>
<name>A0A6J6HE77_9ZZZZ</name>
<accession>A0A6J6HE77</accession>
<protein>
    <submittedName>
        <fullName evidence="1">Unannotated protein</fullName>
    </submittedName>
</protein>
<dbReference type="InterPro" id="IPR000600">
    <property type="entry name" value="ROK"/>
</dbReference>